<dbReference type="GO" id="GO:0046872">
    <property type="term" value="F:metal ion binding"/>
    <property type="evidence" value="ECO:0007669"/>
    <property type="project" value="UniProtKB-KW"/>
</dbReference>
<feature type="binding site" evidence="13">
    <location>
        <position position="210"/>
    </location>
    <ligand>
        <name>ATP</name>
        <dbReference type="ChEBI" id="CHEBI:30616"/>
    </ligand>
</feature>
<comment type="caution">
    <text evidence="17">The sequence shown here is derived from an EMBL/GenBank/DDBJ whole genome shotgun (WGS) entry which is preliminary data.</text>
</comment>
<keyword evidence="3 13" id="KW-0436">Ligase</keyword>
<feature type="binding site" evidence="13">
    <location>
        <position position="52"/>
    </location>
    <ligand>
        <name>Mg(2+)</name>
        <dbReference type="ChEBI" id="CHEBI:18420"/>
    </ligand>
</feature>
<evidence type="ECO:0000256" key="3">
    <source>
        <dbReference type="ARBA" id="ARBA00022598"/>
    </source>
</evidence>
<feature type="binding site" description="in other chain" evidence="13">
    <location>
        <begin position="259"/>
        <end position="260"/>
    </location>
    <ligand>
        <name>deamido-NAD(+)</name>
        <dbReference type="ChEBI" id="CHEBI:58437"/>
        <note>ligand shared between two neighboring subunits</note>
    </ligand>
</feature>
<comment type="function">
    <text evidence="10 13">Catalyzes the ATP-dependent amidation of deamido-NAD to form NAD. Uses ammonia as a nitrogen source.</text>
</comment>
<dbReference type="GO" id="GO:0005524">
    <property type="term" value="F:ATP binding"/>
    <property type="evidence" value="ECO:0007669"/>
    <property type="project" value="UniProtKB-UniRule"/>
</dbReference>
<dbReference type="SUPFAM" id="SSF52402">
    <property type="entry name" value="Adenine nucleotide alpha hydrolases-like"/>
    <property type="match status" value="1"/>
</dbReference>
<comment type="subunit">
    <text evidence="2 13">Homodimer.</text>
</comment>
<evidence type="ECO:0000256" key="6">
    <source>
        <dbReference type="ARBA" id="ARBA00022840"/>
    </source>
</evidence>
<dbReference type="Pfam" id="PF02540">
    <property type="entry name" value="NAD_synthase"/>
    <property type="match status" value="1"/>
</dbReference>
<feature type="binding site" evidence="13">
    <location>
        <position position="179"/>
    </location>
    <ligand>
        <name>deamido-NAD(+)</name>
        <dbReference type="ChEBI" id="CHEBI:58437"/>
        <note>ligand shared between two neighboring subunits</note>
    </ligand>
</feature>
<reference evidence="17 18" key="1">
    <citation type="submission" date="2017-09" db="EMBL/GenBank/DDBJ databases">
        <title>Bacterial strain isolated from the female urinary microbiota.</title>
        <authorList>
            <person name="Thomas-White K."/>
            <person name="Kumar N."/>
            <person name="Forster S."/>
            <person name="Putonti C."/>
            <person name="Lawley T."/>
            <person name="Wolfe A.J."/>
        </authorList>
    </citation>
    <scope>NUCLEOTIDE SEQUENCE [LARGE SCALE GENOMIC DNA]</scope>
    <source>
        <strain evidence="17 18">UMB0186</strain>
    </source>
</reference>
<dbReference type="FunFam" id="3.40.50.620:FF:000015">
    <property type="entry name" value="NH(3)-dependent NAD(+) synthetase"/>
    <property type="match status" value="1"/>
</dbReference>
<evidence type="ECO:0000256" key="10">
    <source>
        <dbReference type="ARBA" id="ARBA00055966"/>
    </source>
</evidence>
<keyword evidence="7 13" id="KW-0460">Magnesium</keyword>
<evidence type="ECO:0000256" key="14">
    <source>
        <dbReference type="RuleBase" id="RU003811"/>
    </source>
</evidence>
<dbReference type="AlphaFoldDB" id="A0A2N6SCY4"/>
<dbReference type="EC" id="6.3.1.5" evidence="11 13"/>
<keyword evidence="4 13" id="KW-0479">Metal-binding</keyword>
<protein>
    <recommendedName>
        <fullName evidence="12 13">NH(3)-dependent NAD(+) synthetase</fullName>
        <ecNumber evidence="11 13">6.3.1.5</ecNumber>
    </recommendedName>
</protein>
<dbReference type="GO" id="GO:0003952">
    <property type="term" value="F:NAD+ synthase (glutamine-hydrolyzing) activity"/>
    <property type="evidence" value="ECO:0007669"/>
    <property type="project" value="InterPro"/>
</dbReference>
<evidence type="ECO:0000256" key="15">
    <source>
        <dbReference type="RuleBase" id="RU003812"/>
    </source>
</evidence>
<dbReference type="NCBIfam" id="TIGR00552">
    <property type="entry name" value="nadE"/>
    <property type="match status" value="1"/>
</dbReference>
<dbReference type="InterPro" id="IPR022310">
    <property type="entry name" value="NAD/GMP_synthase"/>
</dbReference>
<feature type="binding site" evidence="13">
    <location>
        <position position="159"/>
    </location>
    <ligand>
        <name>ATP</name>
        <dbReference type="ChEBI" id="CHEBI:30616"/>
    </ligand>
</feature>
<dbReference type="Proteomes" id="UP000235670">
    <property type="component" value="Unassembled WGS sequence"/>
</dbReference>
<dbReference type="STRING" id="84135.GCA_001052115_01330"/>
<keyword evidence="6 13" id="KW-0067">ATP-binding</keyword>
<comment type="pathway">
    <text evidence="13">Cofactor biosynthesis; NAD(+) biosynthesis; NAD(+) from deamido-NAD(+) (ammonia route): step 1/1.</text>
</comment>
<evidence type="ECO:0000256" key="5">
    <source>
        <dbReference type="ARBA" id="ARBA00022741"/>
    </source>
</evidence>
<dbReference type="InterPro" id="IPR014729">
    <property type="entry name" value="Rossmann-like_a/b/a_fold"/>
</dbReference>
<feature type="binding site" description="in other chain" evidence="13">
    <location>
        <position position="172"/>
    </location>
    <ligand>
        <name>deamido-NAD(+)</name>
        <dbReference type="ChEBI" id="CHEBI:58437"/>
        <note>ligand shared between two neighboring subunits</note>
    </ligand>
</feature>
<dbReference type="GO" id="GO:0008795">
    <property type="term" value="F:NAD+ synthase activity"/>
    <property type="evidence" value="ECO:0007669"/>
    <property type="project" value="UniProtKB-UniRule"/>
</dbReference>
<evidence type="ECO:0000256" key="11">
    <source>
        <dbReference type="ARBA" id="ARBA00066987"/>
    </source>
</evidence>
<dbReference type="HAMAP" id="MF_00193">
    <property type="entry name" value="NadE_ammonia_dep"/>
    <property type="match status" value="1"/>
</dbReference>
<dbReference type="CDD" id="cd00553">
    <property type="entry name" value="NAD_synthase"/>
    <property type="match status" value="1"/>
</dbReference>
<dbReference type="Gene3D" id="3.40.50.620">
    <property type="entry name" value="HUPs"/>
    <property type="match status" value="1"/>
</dbReference>
<sequence>MTLQQEVIKRLRCKPEINVKEEIRLTINFLKDYLKKNNFLETLVLGISGGQDSTLCGKLCQMAITELREETGRDYKFIAVRLPYGTQFDEADCNDALNFIQPDKVYTVNIKNAVDASVESLKAAGIAISDFAKGNEKARERMKVQYSIATMNKGIVVGTDHAAEAITGFYTKYGDGGVDIVPLYRLNKRQGKALLKELNCPEHLYLKKPTADLEEDRPALADEVALGVTYDNIDDYLEGREVPEEAKKIIETHYIKSEHKRNMPVTIFDFYNI</sequence>
<keyword evidence="5 13" id="KW-0547">Nucleotide-binding</keyword>
<dbReference type="PANTHER" id="PTHR23090:SF7">
    <property type="entry name" value="NH(3)-DEPENDENT NAD(+) SYNTHETASE"/>
    <property type="match status" value="1"/>
</dbReference>
<feature type="domain" description="NAD/GMP synthase" evidence="16">
    <location>
        <begin position="25"/>
        <end position="264"/>
    </location>
</feature>
<dbReference type="OrthoDB" id="9803818at2"/>
<dbReference type="UniPathway" id="UPA00253">
    <property type="reaction ID" value="UER00333"/>
</dbReference>
<dbReference type="InterPro" id="IPR003694">
    <property type="entry name" value="NAD_synthase"/>
</dbReference>
<dbReference type="GO" id="GO:0004359">
    <property type="term" value="F:glutaminase activity"/>
    <property type="evidence" value="ECO:0007669"/>
    <property type="project" value="InterPro"/>
</dbReference>
<feature type="binding site" evidence="13">
    <location>
        <position position="164"/>
    </location>
    <ligand>
        <name>Mg(2+)</name>
        <dbReference type="ChEBI" id="CHEBI:18420"/>
    </ligand>
</feature>
<evidence type="ECO:0000256" key="2">
    <source>
        <dbReference type="ARBA" id="ARBA00011738"/>
    </source>
</evidence>
<evidence type="ECO:0000256" key="4">
    <source>
        <dbReference type="ARBA" id="ARBA00022723"/>
    </source>
</evidence>
<dbReference type="GO" id="GO:0009435">
    <property type="term" value="P:NAD+ biosynthetic process"/>
    <property type="evidence" value="ECO:0007669"/>
    <property type="project" value="UniProtKB-UniRule"/>
</dbReference>
<name>A0A2N6SCY4_9BACL</name>
<gene>
    <name evidence="13 17" type="primary">nadE</name>
    <name evidence="17" type="ORF">CJ218_07930</name>
</gene>
<feature type="binding site" description="in other chain" evidence="13">
    <location>
        <position position="139"/>
    </location>
    <ligand>
        <name>deamido-NAD(+)</name>
        <dbReference type="ChEBI" id="CHEBI:58437"/>
        <note>ligand shared between two neighboring subunits</note>
    </ligand>
</feature>
<dbReference type="RefSeq" id="WP_102190214.1">
    <property type="nucleotide sequence ID" value="NZ_PNGT01000010.1"/>
</dbReference>
<dbReference type="GO" id="GO:0005737">
    <property type="term" value="C:cytoplasm"/>
    <property type="evidence" value="ECO:0007669"/>
    <property type="project" value="InterPro"/>
</dbReference>
<evidence type="ECO:0000256" key="8">
    <source>
        <dbReference type="ARBA" id="ARBA00023027"/>
    </source>
</evidence>
<dbReference type="InterPro" id="IPR022926">
    <property type="entry name" value="NH(3)-dep_NAD(+)_synth"/>
</dbReference>
<evidence type="ECO:0000256" key="13">
    <source>
        <dbReference type="HAMAP-Rule" id="MF_00193"/>
    </source>
</evidence>
<evidence type="ECO:0000256" key="9">
    <source>
        <dbReference type="ARBA" id="ARBA00051206"/>
    </source>
</evidence>
<evidence type="ECO:0000256" key="1">
    <source>
        <dbReference type="ARBA" id="ARBA00005859"/>
    </source>
</evidence>
<comment type="catalytic activity">
    <reaction evidence="9 13 15">
        <text>deamido-NAD(+) + NH4(+) + ATP = AMP + diphosphate + NAD(+) + H(+)</text>
        <dbReference type="Rhea" id="RHEA:21188"/>
        <dbReference type="ChEBI" id="CHEBI:15378"/>
        <dbReference type="ChEBI" id="CHEBI:28938"/>
        <dbReference type="ChEBI" id="CHEBI:30616"/>
        <dbReference type="ChEBI" id="CHEBI:33019"/>
        <dbReference type="ChEBI" id="CHEBI:57540"/>
        <dbReference type="ChEBI" id="CHEBI:58437"/>
        <dbReference type="ChEBI" id="CHEBI:456215"/>
        <dbReference type="EC" id="6.3.1.5"/>
    </reaction>
</comment>
<evidence type="ECO:0000256" key="7">
    <source>
        <dbReference type="ARBA" id="ARBA00022842"/>
    </source>
</evidence>
<evidence type="ECO:0000313" key="18">
    <source>
        <dbReference type="Proteomes" id="UP000235670"/>
    </source>
</evidence>
<evidence type="ECO:0000259" key="16">
    <source>
        <dbReference type="Pfam" id="PF02540"/>
    </source>
</evidence>
<evidence type="ECO:0000256" key="12">
    <source>
        <dbReference type="ARBA" id="ARBA00070926"/>
    </source>
</evidence>
<proteinExistence type="inferred from homology"/>
<dbReference type="PANTHER" id="PTHR23090">
    <property type="entry name" value="NH 3 /GLUTAMINE-DEPENDENT NAD + SYNTHETASE"/>
    <property type="match status" value="1"/>
</dbReference>
<feature type="binding site" evidence="13">
    <location>
        <position position="188"/>
    </location>
    <ligand>
        <name>ATP</name>
        <dbReference type="ChEBI" id="CHEBI:30616"/>
    </ligand>
</feature>
<dbReference type="EMBL" id="PNGT01000010">
    <property type="protein sequence ID" value="PMC51757.1"/>
    <property type="molecule type" value="Genomic_DNA"/>
</dbReference>
<dbReference type="NCBIfam" id="NF001979">
    <property type="entry name" value="PRK00768.1"/>
    <property type="match status" value="1"/>
</dbReference>
<accession>A0A2N6SCY4</accession>
<comment type="similarity">
    <text evidence="1 13 14">Belongs to the NAD synthetase family.</text>
</comment>
<keyword evidence="8 13" id="KW-0520">NAD</keyword>
<feature type="binding site" evidence="13">
    <location>
        <begin position="46"/>
        <end position="53"/>
    </location>
    <ligand>
        <name>ATP</name>
        <dbReference type="ChEBI" id="CHEBI:30616"/>
    </ligand>
</feature>
<evidence type="ECO:0000313" key="17">
    <source>
        <dbReference type="EMBL" id="PMC51757.1"/>
    </source>
</evidence>
<organism evidence="17 18">
    <name type="scientific">Gemella sanguinis</name>
    <dbReference type="NCBI Taxonomy" id="84135"/>
    <lineage>
        <taxon>Bacteria</taxon>
        <taxon>Bacillati</taxon>
        <taxon>Bacillota</taxon>
        <taxon>Bacilli</taxon>
        <taxon>Bacillales</taxon>
        <taxon>Gemellaceae</taxon>
        <taxon>Gemella</taxon>
    </lineage>
</organism>